<proteinExistence type="predicted"/>
<dbReference type="Proteomes" id="UP000030848">
    <property type="component" value="Unassembled WGS sequence"/>
</dbReference>
<evidence type="ECO:0000313" key="2">
    <source>
        <dbReference type="Proteomes" id="UP000030848"/>
    </source>
</evidence>
<reference evidence="1 2" key="1">
    <citation type="submission" date="2014-10" db="EMBL/GenBank/DDBJ databases">
        <title>Genome sequence of Micropolyspora internatus JCM3315.</title>
        <authorList>
            <person name="Shin S.-K."/>
            <person name="Yi H."/>
        </authorList>
    </citation>
    <scope>NUCLEOTIDE SEQUENCE [LARGE SCALE GENOMIC DNA]</scope>
    <source>
        <strain evidence="1 2">JCM 3315</strain>
    </source>
</reference>
<comment type="caution">
    <text evidence="1">The sequence shown here is derived from an EMBL/GenBank/DDBJ whole genome shotgun (WGS) entry which is preliminary data.</text>
</comment>
<sequence>MLDSDDVVALVRDPEAVRRAAADDVVVHRGAWAGGGDDVEKFLRWVVADLGRCSSVVVEHTEFGMYGSGYASYVDVFLSWRDGSGRVTEGERTEIRGFALALCRLAPVAVLFGDVGISSAANGASSRYLPTLELVRDNPVPGWEEACREVTGVLDRHGITVLDSAVLHTPVDPTISVETNLADPPYTVFDAWFHWMD</sequence>
<dbReference type="OrthoDB" id="2678393at2"/>
<dbReference type="EMBL" id="JRZE01000008">
    <property type="protein sequence ID" value="KHF42125.1"/>
    <property type="molecule type" value="Genomic_DNA"/>
</dbReference>
<accession>A0A837D4D5</accession>
<evidence type="ECO:0000313" key="1">
    <source>
        <dbReference type="EMBL" id="KHF42125.1"/>
    </source>
</evidence>
<dbReference type="RefSeq" id="WP_037313432.1">
    <property type="nucleotide sequence ID" value="NZ_CALJZO010000024.1"/>
</dbReference>
<name>A0A837D4D5_9PSEU</name>
<protein>
    <submittedName>
        <fullName evidence="1">Uncharacterized protein</fullName>
    </submittedName>
</protein>
<gene>
    <name evidence="1" type="ORF">MINT15_39310</name>
</gene>
<organism evidence="1 2">
    <name type="scientific">Saccharomonospora viridis</name>
    <dbReference type="NCBI Taxonomy" id="1852"/>
    <lineage>
        <taxon>Bacteria</taxon>
        <taxon>Bacillati</taxon>
        <taxon>Actinomycetota</taxon>
        <taxon>Actinomycetes</taxon>
        <taxon>Pseudonocardiales</taxon>
        <taxon>Pseudonocardiaceae</taxon>
        <taxon>Saccharomonospora</taxon>
    </lineage>
</organism>
<dbReference type="AlphaFoldDB" id="A0A837D4D5"/>